<feature type="transmembrane region" description="Helical" evidence="2">
    <location>
        <begin position="45"/>
        <end position="67"/>
    </location>
</feature>
<keyword evidence="2" id="KW-1133">Transmembrane helix</keyword>
<dbReference type="InterPro" id="IPR013974">
    <property type="entry name" value="SAF"/>
</dbReference>
<sequence length="242" mass="24104">MNPSSTTSPDTERPATPPASGSWVNNRKTSGTGSRLRGSGRRRSIPHLLLGALLVLACAAGVVMWSLNVGDRRSVLALARPVAVGHVLSPQDVREVNISTDAGVTTMPATQASTVVGQTLATSLPAGSLLTPDVLGAGRVPGPGQAVAALALKAGQFPPELAPGARVAVVFVPGSTTGSASTPPSVQDASSGWPATVTSVTARANEQTTVVSVQLGEAAARQVAAVPAGQLSVVMLSGGGGR</sequence>
<name>A0A840Q635_9PSEU</name>
<evidence type="ECO:0000256" key="1">
    <source>
        <dbReference type="SAM" id="MobiDB-lite"/>
    </source>
</evidence>
<dbReference type="Proteomes" id="UP000584374">
    <property type="component" value="Unassembled WGS sequence"/>
</dbReference>
<organism evidence="4 5">
    <name type="scientific">Saccharopolyspora phatthalungensis</name>
    <dbReference type="NCBI Taxonomy" id="664693"/>
    <lineage>
        <taxon>Bacteria</taxon>
        <taxon>Bacillati</taxon>
        <taxon>Actinomycetota</taxon>
        <taxon>Actinomycetes</taxon>
        <taxon>Pseudonocardiales</taxon>
        <taxon>Pseudonocardiaceae</taxon>
        <taxon>Saccharopolyspora</taxon>
    </lineage>
</organism>
<keyword evidence="2" id="KW-0472">Membrane</keyword>
<keyword evidence="5" id="KW-1185">Reference proteome</keyword>
<evidence type="ECO:0000313" key="4">
    <source>
        <dbReference type="EMBL" id="MBB5155926.1"/>
    </source>
</evidence>
<keyword evidence="2" id="KW-0812">Transmembrane</keyword>
<protein>
    <recommendedName>
        <fullName evidence="3">SAF domain-containing protein</fullName>
    </recommendedName>
</protein>
<dbReference type="EMBL" id="JACHIW010000001">
    <property type="protein sequence ID" value="MBB5155926.1"/>
    <property type="molecule type" value="Genomic_DNA"/>
</dbReference>
<dbReference type="Gene3D" id="3.90.1210.10">
    <property type="entry name" value="Antifreeze-like/N-acetylneuraminic acid synthase C-terminal domain"/>
    <property type="match status" value="1"/>
</dbReference>
<feature type="domain" description="SAF" evidence="3">
    <location>
        <begin position="73"/>
        <end position="136"/>
    </location>
</feature>
<evidence type="ECO:0000256" key="2">
    <source>
        <dbReference type="SAM" id="Phobius"/>
    </source>
</evidence>
<feature type="compositionally biased region" description="Low complexity" evidence="1">
    <location>
        <begin position="27"/>
        <end position="37"/>
    </location>
</feature>
<reference evidence="4 5" key="1">
    <citation type="submission" date="2020-08" db="EMBL/GenBank/DDBJ databases">
        <title>Sequencing the genomes of 1000 actinobacteria strains.</title>
        <authorList>
            <person name="Klenk H.-P."/>
        </authorList>
    </citation>
    <scope>NUCLEOTIDE SEQUENCE [LARGE SCALE GENOMIC DNA]</scope>
    <source>
        <strain evidence="4 5">DSM 45584</strain>
    </source>
</reference>
<dbReference type="Pfam" id="PF08666">
    <property type="entry name" value="SAF"/>
    <property type="match status" value="1"/>
</dbReference>
<comment type="caution">
    <text evidence="4">The sequence shown here is derived from an EMBL/GenBank/DDBJ whole genome shotgun (WGS) entry which is preliminary data.</text>
</comment>
<proteinExistence type="predicted"/>
<dbReference type="AlphaFoldDB" id="A0A840Q635"/>
<dbReference type="SMART" id="SM00858">
    <property type="entry name" value="SAF"/>
    <property type="match status" value="1"/>
</dbReference>
<dbReference type="CDD" id="cd11614">
    <property type="entry name" value="SAF_CpaB_FlgA_like"/>
    <property type="match status" value="1"/>
</dbReference>
<gene>
    <name evidence="4" type="ORF">BJ970_003460</name>
</gene>
<evidence type="ECO:0000313" key="5">
    <source>
        <dbReference type="Proteomes" id="UP000584374"/>
    </source>
</evidence>
<evidence type="ECO:0000259" key="3">
    <source>
        <dbReference type="SMART" id="SM00858"/>
    </source>
</evidence>
<feature type="region of interest" description="Disordered" evidence="1">
    <location>
        <begin position="1"/>
        <end position="40"/>
    </location>
</feature>
<accession>A0A840Q635</accession>